<proteinExistence type="predicted"/>
<reference evidence="2 4" key="3">
    <citation type="submission" date="2017-09" db="EMBL/GenBank/DDBJ databases">
        <title>Streptomyces genome completion.</title>
        <authorList>
            <person name="Lee N."/>
            <person name="Cho B.-K."/>
        </authorList>
    </citation>
    <scope>NUCLEOTIDE SEQUENCE [LARGE SCALE GENOMIC DNA]</scope>
    <source>
        <strain evidence="2 4">ATCC 14899</strain>
    </source>
</reference>
<evidence type="ECO:0000313" key="3">
    <source>
        <dbReference type="Proteomes" id="UP000031526"/>
    </source>
</evidence>
<reference evidence="1 3" key="2">
    <citation type="journal article" date="2016" name="Appl. Microbiol. Biotechnol.">
        <title>Exploiting the genome sequence of Streptomyces nodosus for enhanced antibiotic production.</title>
        <authorList>
            <person name="Sweeney P."/>
            <person name="Murphy C.D."/>
            <person name="Caffrey P."/>
        </authorList>
    </citation>
    <scope>NUCLEOTIDE SEQUENCE [LARGE SCALE GENOMIC DNA]</scope>
    <source>
        <strain evidence="1 3">ATCC 14899</strain>
    </source>
</reference>
<organism evidence="1 3">
    <name type="scientific">Streptomyces nodosus</name>
    <dbReference type="NCBI Taxonomy" id="40318"/>
    <lineage>
        <taxon>Bacteria</taxon>
        <taxon>Bacillati</taxon>
        <taxon>Actinomycetota</taxon>
        <taxon>Actinomycetes</taxon>
        <taxon>Kitasatosporales</taxon>
        <taxon>Streptomycetaceae</taxon>
        <taxon>Streptomyces</taxon>
    </lineage>
</organism>
<dbReference type="KEGG" id="snq:CP978_34000"/>
<dbReference type="EMBL" id="CP009313">
    <property type="protein sequence ID" value="AJE44402.1"/>
    <property type="molecule type" value="Genomic_DNA"/>
</dbReference>
<dbReference type="HOGENOM" id="CLU_194652_0_0_11"/>
<dbReference type="Proteomes" id="UP000031526">
    <property type="component" value="Chromosome"/>
</dbReference>
<dbReference type="RefSeq" id="WP_043447535.1">
    <property type="nucleotide sequence ID" value="NZ_CP009313.1"/>
</dbReference>
<dbReference type="Proteomes" id="UP000325763">
    <property type="component" value="Chromosome"/>
</dbReference>
<name>A0A0B5DVZ2_9ACTN</name>
<dbReference type="STRING" id="40318.SNOD_33765"/>
<sequence>MAGIEIDDTTRATLQALADEAGLPLETYLALVAEEKQRERALAAGAEAFRRVTGDPATVAAFDAEFGNPTAKHAPRAA</sequence>
<evidence type="ECO:0000313" key="2">
    <source>
        <dbReference type="EMBL" id="QEV42889.1"/>
    </source>
</evidence>
<dbReference type="AlphaFoldDB" id="A0A0B5DVZ2"/>
<protein>
    <submittedName>
        <fullName evidence="1">Antitoxin MazE7</fullName>
    </submittedName>
</protein>
<dbReference type="EMBL" id="CP023747">
    <property type="protein sequence ID" value="QEV42889.1"/>
    <property type="molecule type" value="Genomic_DNA"/>
</dbReference>
<keyword evidence="3" id="KW-1185">Reference proteome</keyword>
<accession>A0A0B5DVZ2</accession>
<evidence type="ECO:0000313" key="1">
    <source>
        <dbReference type="EMBL" id="AJE44402.1"/>
    </source>
</evidence>
<dbReference type="OrthoDB" id="4315471at2"/>
<evidence type="ECO:0000313" key="4">
    <source>
        <dbReference type="Proteomes" id="UP000325763"/>
    </source>
</evidence>
<reference evidence="3" key="1">
    <citation type="submission" date="2014-09" db="EMBL/GenBank/DDBJ databases">
        <title>Sequence of the Streptomyces nodosus genome.</title>
        <authorList>
            <person name="Sweeney P."/>
            <person name="Stephens N."/>
            <person name="Murphy C."/>
            <person name="Caffrey P."/>
        </authorList>
    </citation>
    <scope>NUCLEOTIDE SEQUENCE [LARGE SCALE GENOMIC DNA]</scope>
    <source>
        <strain evidence="3">ATCC 14899</strain>
    </source>
</reference>
<gene>
    <name evidence="2" type="ORF">CP978_34000</name>
    <name evidence="1" type="ORF">SNOD_33765</name>
</gene>